<evidence type="ECO:0000313" key="1">
    <source>
        <dbReference type="EMBL" id="MBX03971.1"/>
    </source>
</evidence>
<reference evidence="1" key="1">
    <citation type="submission" date="2018-02" db="EMBL/GenBank/DDBJ databases">
        <title>Rhizophora mucronata_Transcriptome.</title>
        <authorList>
            <person name="Meera S.P."/>
            <person name="Sreeshan A."/>
            <person name="Augustine A."/>
        </authorList>
    </citation>
    <scope>NUCLEOTIDE SEQUENCE</scope>
    <source>
        <tissue evidence="1">Leaf</tissue>
    </source>
</reference>
<sequence length="170" mass="19242">MKKLYVFHCLQKDRCSVRLAIRGDKLLQSCNTFTNLHFVLLWGYRNISLVSFSFKTSNGALVKGTRTSFVLNHVLTLYPLLSPELKDCMAREARIESSNLVADVVENPPPKSPDFNQRLRKVEKIKGPKTMAFSLPLSLCLCERVKTETFRELLSVFASSKVGILTTSNK</sequence>
<dbReference type="EMBL" id="GGEC01023487">
    <property type="protein sequence ID" value="MBX03971.1"/>
    <property type="molecule type" value="Transcribed_RNA"/>
</dbReference>
<proteinExistence type="predicted"/>
<organism evidence="1">
    <name type="scientific">Rhizophora mucronata</name>
    <name type="common">Asiatic mangrove</name>
    <dbReference type="NCBI Taxonomy" id="61149"/>
    <lineage>
        <taxon>Eukaryota</taxon>
        <taxon>Viridiplantae</taxon>
        <taxon>Streptophyta</taxon>
        <taxon>Embryophyta</taxon>
        <taxon>Tracheophyta</taxon>
        <taxon>Spermatophyta</taxon>
        <taxon>Magnoliopsida</taxon>
        <taxon>eudicotyledons</taxon>
        <taxon>Gunneridae</taxon>
        <taxon>Pentapetalae</taxon>
        <taxon>rosids</taxon>
        <taxon>fabids</taxon>
        <taxon>Malpighiales</taxon>
        <taxon>Rhizophoraceae</taxon>
        <taxon>Rhizophora</taxon>
    </lineage>
</organism>
<accession>A0A2P2KE71</accession>
<name>A0A2P2KE71_RHIMU</name>
<protein>
    <submittedName>
        <fullName evidence="1">15 kDa selenoprotein-like</fullName>
    </submittedName>
</protein>
<dbReference type="AlphaFoldDB" id="A0A2P2KE71"/>